<name>A0AAV2PLY3_MEGNR</name>
<evidence type="ECO:0000313" key="1">
    <source>
        <dbReference type="EMBL" id="CAL4060690.1"/>
    </source>
</evidence>
<evidence type="ECO:0000313" key="2">
    <source>
        <dbReference type="Proteomes" id="UP001497623"/>
    </source>
</evidence>
<proteinExistence type="predicted"/>
<comment type="caution">
    <text evidence="1">The sequence shown here is derived from an EMBL/GenBank/DDBJ whole genome shotgun (WGS) entry which is preliminary data.</text>
</comment>
<feature type="non-terminal residue" evidence="1">
    <location>
        <position position="1"/>
    </location>
</feature>
<organism evidence="1 2">
    <name type="scientific">Meganyctiphanes norvegica</name>
    <name type="common">Northern krill</name>
    <name type="synonym">Thysanopoda norvegica</name>
    <dbReference type="NCBI Taxonomy" id="48144"/>
    <lineage>
        <taxon>Eukaryota</taxon>
        <taxon>Metazoa</taxon>
        <taxon>Ecdysozoa</taxon>
        <taxon>Arthropoda</taxon>
        <taxon>Crustacea</taxon>
        <taxon>Multicrustacea</taxon>
        <taxon>Malacostraca</taxon>
        <taxon>Eumalacostraca</taxon>
        <taxon>Eucarida</taxon>
        <taxon>Euphausiacea</taxon>
        <taxon>Euphausiidae</taxon>
        <taxon>Meganyctiphanes</taxon>
    </lineage>
</organism>
<accession>A0AAV2PLY3</accession>
<dbReference type="Proteomes" id="UP001497623">
    <property type="component" value="Unassembled WGS sequence"/>
</dbReference>
<gene>
    <name evidence="1" type="ORF">MNOR_LOCUS1514</name>
</gene>
<reference evidence="1 2" key="1">
    <citation type="submission" date="2024-05" db="EMBL/GenBank/DDBJ databases">
        <authorList>
            <person name="Wallberg A."/>
        </authorList>
    </citation>
    <scope>NUCLEOTIDE SEQUENCE [LARGE SCALE GENOMIC DNA]</scope>
</reference>
<dbReference type="AlphaFoldDB" id="A0AAV2PLY3"/>
<keyword evidence="2" id="KW-1185">Reference proteome</keyword>
<protein>
    <submittedName>
        <fullName evidence="1">Uncharacterized protein</fullName>
    </submittedName>
</protein>
<dbReference type="EMBL" id="CAXKWB010000403">
    <property type="protein sequence ID" value="CAL4060690.1"/>
    <property type="molecule type" value="Genomic_DNA"/>
</dbReference>
<sequence>VFNFSRGGFTFSRVQDELNVINWAKLRPEQTIFHVGSVDLASMNITTYNNMAFKTHWFFTRIVETVNYFKNEALQWALNAEDRAFIHNYKFIFSYLADWGTTFIPRVGCMNADDLRGARNANNRFVRARARTLYVEHNVILVCFNHDVMGNFVPARLGVHLVGHSLDNFVAHVKRVIARKFCVRCAVRNWPNTNTRANFALWLRYLTSGRACDQLHQDPEPVLQ</sequence>